<dbReference type="AlphaFoldDB" id="A0AAV4MWH9"/>
<organism evidence="2 3">
    <name type="scientific">Caerostris extrusa</name>
    <name type="common">Bark spider</name>
    <name type="synonym">Caerostris bankana</name>
    <dbReference type="NCBI Taxonomy" id="172846"/>
    <lineage>
        <taxon>Eukaryota</taxon>
        <taxon>Metazoa</taxon>
        <taxon>Ecdysozoa</taxon>
        <taxon>Arthropoda</taxon>
        <taxon>Chelicerata</taxon>
        <taxon>Arachnida</taxon>
        <taxon>Araneae</taxon>
        <taxon>Araneomorphae</taxon>
        <taxon>Entelegynae</taxon>
        <taxon>Araneoidea</taxon>
        <taxon>Araneidae</taxon>
        <taxon>Caerostris</taxon>
    </lineage>
</organism>
<accession>A0AAV4MWH9</accession>
<sequence length="144" mass="16723">MWMTIAVIVLRNDDSNPMEFNSSRNKVTYSNTRVTSVTYSWLVKYDTSHLKYHAKQSQSAKSIKNDSLPGSSFGEHALWRRSPASNENRKGVERRFMATRELMIDPGSPLFRMVFINKRRDELCKEEMSGYPNWGVRVRERGGL</sequence>
<name>A0AAV4MWH9_CAEEX</name>
<evidence type="ECO:0000256" key="1">
    <source>
        <dbReference type="SAM" id="MobiDB-lite"/>
    </source>
</evidence>
<protein>
    <submittedName>
        <fullName evidence="2">Uncharacterized protein</fullName>
    </submittedName>
</protein>
<dbReference type="Proteomes" id="UP001054945">
    <property type="component" value="Unassembled WGS sequence"/>
</dbReference>
<feature type="region of interest" description="Disordered" evidence="1">
    <location>
        <begin position="56"/>
        <end position="90"/>
    </location>
</feature>
<comment type="caution">
    <text evidence="2">The sequence shown here is derived from an EMBL/GenBank/DDBJ whole genome shotgun (WGS) entry which is preliminary data.</text>
</comment>
<dbReference type="EMBL" id="BPLR01002698">
    <property type="protein sequence ID" value="GIX76862.1"/>
    <property type="molecule type" value="Genomic_DNA"/>
</dbReference>
<keyword evidence="3" id="KW-1185">Reference proteome</keyword>
<evidence type="ECO:0000313" key="3">
    <source>
        <dbReference type="Proteomes" id="UP001054945"/>
    </source>
</evidence>
<gene>
    <name evidence="2" type="ORF">CEXT_238201</name>
</gene>
<proteinExistence type="predicted"/>
<reference evidence="2 3" key="1">
    <citation type="submission" date="2021-06" db="EMBL/GenBank/DDBJ databases">
        <title>Caerostris extrusa draft genome.</title>
        <authorList>
            <person name="Kono N."/>
            <person name="Arakawa K."/>
        </authorList>
    </citation>
    <scope>NUCLEOTIDE SEQUENCE [LARGE SCALE GENOMIC DNA]</scope>
</reference>
<evidence type="ECO:0000313" key="2">
    <source>
        <dbReference type="EMBL" id="GIX76862.1"/>
    </source>
</evidence>